<dbReference type="Gene3D" id="1.50.10.20">
    <property type="match status" value="2"/>
</dbReference>
<dbReference type="SFLD" id="SFLDG01016">
    <property type="entry name" value="Prenyltransferase_Like_2"/>
    <property type="match status" value="1"/>
</dbReference>
<accession>A0AAD4SGK9</accession>
<evidence type="ECO:0000259" key="6">
    <source>
        <dbReference type="Pfam" id="PF13249"/>
    </source>
</evidence>
<dbReference type="InterPro" id="IPR032696">
    <property type="entry name" value="SQ_cyclase_C"/>
</dbReference>
<gene>
    <name evidence="7" type="ORF">MKW98_004810</name>
</gene>
<dbReference type="CDD" id="cd02892">
    <property type="entry name" value="SQCY_1"/>
    <property type="match status" value="1"/>
</dbReference>
<dbReference type="InterPro" id="IPR018333">
    <property type="entry name" value="Squalene_cyclase"/>
</dbReference>
<reference evidence="7" key="1">
    <citation type="submission" date="2022-04" db="EMBL/GenBank/DDBJ databases">
        <title>A functionally conserved STORR gene fusion in Papaver species that diverged 16.8 million years ago.</title>
        <authorList>
            <person name="Catania T."/>
        </authorList>
    </citation>
    <scope>NUCLEOTIDE SEQUENCE</scope>
    <source>
        <strain evidence="7">S-188037</strain>
    </source>
</reference>
<dbReference type="Pfam" id="PF13249">
    <property type="entry name" value="SQHop_cyclase_N"/>
    <property type="match status" value="1"/>
</dbReference>
<comment type="similarity">
    <text evidence="1 4">Belongs to the terpene cyclase/mutase family.</text>
</comment>
<comment type="caution">
    <text evidence="7">The sequence shown here is derived from an EMBL/GenBank/DDBJ whole genome shotgun (WGS) entry which is preliminary data.</text>
</comment>
<dbReference type="Pfam" id="PF13243">
    <property type="entry name" value="SQHop_cyclase_C"/>
    <property type="match status" value="1"/>
</dbReference>
<evidence type="ECO:0000256" key="4">
    <source>
        <dbReference type="RuleBase" id="RU362003"/>
    </source>
</evidence>
<dbReference type="SUPFAM" id="SSF48239">
    <property type="entry name" value="Terpenoid cyclases/Protein prenyltransferases"/>
    <property type="match status" value="2"/>
</dbReference>
<dbReference type="NCBIfam" id="TIGR01787">
    <property type="entry name" value="squalene_cyclas"/>
    <property type="match status" value="1"/>
</dbReference>
<dbReference type="EC" id="5.4.99.-" evidence="4"/>
<dbReference type="FunFam" id="1.50.10.20:FF:000011">
    <property type="entry name" value="Terpene cyclase/mutase family member"/>
    <property type="match status" value="1"/>
</dbReference>
<dbReference type="GO" id="GO:0016866">
    <property type="term" value="F:intramolecular transferase activity"/>
    <property type="evidence" value="ECO:0007669"/>
    <property type="project" value="InterPro"/>
</dbReference>
<evidence type="ECO:0000256" key="1">
    <source>
        <dbReference type="ARBA" id="ARBA00009755"/>
    </source>
</evidence>
<dbReference type="InterPro" id="IPR008930">
    <property type="entry name" value="Terpenoid_cyclase/PrenylTrfase"/>
</dbReference>
<dbReference type="InterPro" id="IPR032697">
    <property type="entry name" value="SQ_cyclase_N"/>
</dbReference>
<feature type="domain" description="Squalene cyclase N-terminal" evidence="6">
    <location>
        <begin position="119"/>
        <end position="424"/>
    </location>
</feature>
<dbReference type="AlphaFoldDB" id="A0AAD4SGK9"/>
<evidence type="ECO:0000259" key="5">
    <source>
        <dbReference type="Pfam" id="PF13243"/>
    </source>
</evidence>
<keyword evidence="2" id="KW-0677">Repeat</keyword>
<name>A0AAD4SGK9_9MAGN</name>
<proteinExistence type="inferred from homology"/>
<keyword evidence="8" id="KW-1185">Reference proteome</keyword>
<sequence>MYIHLRLFWRTKLFIEMWKLKVASNEGPYSEWLFSNNNFAGRQVWEFDPDAGTPEERAEVEKARKEYFDNRHRITTCGDVLLRLQLLKENKGKFDLSIPPVKISDEEEVTYEAATTTLKRAVRFYSTIQTQDGHWAGEMGGPMFFTPPLVFTLHITKTLNTIFTSQEHIRESLRFMYCHQNEDGGFGLHVEGHSTMFGTVLNYICMRMLGEGPDGGQDNACARARKWILDNGGATLIPSWGKLWLSILGLYDWSGCNPLPPEFWLLPSSFPVHPGKMWVYCRSVYMPMSYLYGKRYVAPITNLILSLRKEIYVQRYNEINWSSTRHCCAKEDLFYSHNLLQNFIWDSLYTVAEPLLKRWPFSKVRDRAIQVTMKHLHYQDEATCYRGIGAVEKSLFMLATWVEDPDSAAFKKHLARVPGYLWVAEDGLRMQSIGSQTWDTNFSLQALLACGDDIIDEISSTTLRKGHDYLKAAQVRNNPPGDFRKMFSYICKGAWTFSDGDHGLQVSDASAEALLCCLLFAQMPAEIVGEKMADERMYDTIDFILSLQSPDGGVTVWEPATAAKWLELLNPSECFEDIVIEHTYVEVSAAVLPALALFMNMHPEYRKKDIEKFITKAVIYIENEQKPEGSWYGCWGICYIFATWYALKGLDAAGQTYSNSVTVRKACKFLLATQKPCGGWGESYLSCPRKVFVPLEGDEITLMHTAWALMGLIHGGQAERDPAPLHRAAKLLINRQLENGDFPAEKLGGVFMKNCLLNYSSYTSAFPIMALAEYRRKVTVMSSAN</sequence>
<dbReference type="PANTHER" id="PTHR11764:SF58">
    <property type="entry name" value="BETA-AMYRIN SYNTHASE-RELATED"/>
    <property type="match status" value="1"/>
</dbReference>
<keyword evidence="3 4" id="KW-0413">Isomerase</keyword>
<dbReference type="PANTHER" id="PTHR11764">
    <property type="entry name" value="TERPENE CYCLASE/MUTASE FAMILY MEMBER"/>
    <property type="match status" value="1"/>
</dbReference>
<dbReference type="EMBL" id="JAJJMB010010713">
    <property type="protein sequence ID" value="KAI3906777.1"/>
    <property type="molecule type" value="Genomic_DNA"/>
</dbReference>
<dbReference type="GO" id="GO:0016104">
    <property type="term" value="P:triterpenoid biosynthetic process"/>
    <property type="evidence" value="ECO:0007669"/>
    <property type="project" value="InterPro"/>
</dbReference>
<protein>
    <recommendedName>
        <fullName evidence="4">Terpene cyclase/mutase family member</fullName>
        <ecNumber evidence="4">5.4.99.-</ecNumber>
    </recommendedName>
</protein>
<organism evidence="7 8">
    <name type="scientific">Papaver atlanticum</name>
    <dbReference type="NCBI Taxonomy" id="357466"/>
    <lineage>
        <taxon>Eukaryota</taxon>
        <taxon>Viridiplantae</taxon>
        <taxon>Streptophyta</taxon>
        <taxon>Embryophyta</taxon>
        <taxon>Tracheophyta</taxon>
        <taxon>Spermatophyta</taxon>
        <taxon>Magnoliopsida</taxon>
        <taxon>Ranunculales</taxon>
        <taxon>Papaveraceae</taxon>
        <taxon>Papaveroideae</taxon>
        <taxon>Papaver</taxon>
    </lineage>
</organism>
<dbReference type="Proteomes" id="UP001202328">
    <property type="component" value="Unassembled WGS sequence"/>
</dbReference>
<feature type="domain" description="Squalene cyclase C-terminal" evidence="5">
    <location>
        <begin position="435"/>
        <end position="776"/>
    </location>
</feature>
<evidence type="ECO:0000256" key="3">
    <source>
        <dbReference type="ARBA" id="ARBA00023235"/>
    </source>
</evidence>
<evidence type="ECO:0000256" key="2">
    <source>
        <dbReference type="ARBA" id="ARBA00022737"/>
    </source>
</evidence>
<dbReference type="GO" id="GO:0005811">
    <property type="term" value="C:lipid droplet"/>
    <property type="evidence" value="ECO:0007669"/>
    <property type="project" value="InterPro"/>
</dbReference>
<evidence type="ECO:0000313" key="7">
    <source>
        <dbReference type="EMBL" id="KAI3906777.1"/>
    </source>
</evidence>
<evidence type="ECO:0000313" key="8">
    <source>
        <dbReference type="Proteomes" id="UP001202328"/>
    </source>
</evidence>